<feature type="transmembrane region" description="Helical" evidence="7">
    <location>
        <begin position="465"/>
        <end position="486"/>
    </location>
</feature>
<keyword evidence="6 7" id="KW-0472">Membrane</keyword>
<dbReference type="GO" id="GO:0005886">
    <property type="term" value="C:plasma membrane"/>
    <property type="evidence" value="ECO:0007669"/>
    <property type="project" value="UniProtKB-SubCell"/>
</dbReference>
<dbReference type="OrthoDB" id="202076at2157"/>
<keyword evidence="4 7" id="KW-0812">Transmembrane</keyword>
<feature type="transmembrane region" description="Helical" evidence="7">
    <location>
        <begin position="135"/>
        <end position="155"/>
    </location>
</feature>
<feature type="transmembrane region" description="Helical" evidence="7">
    <location>
        <begin position="381"/>
        <end position="398"/>
    </location>
</feature>
<feature type="transmembrane region" description="Helical" evidence="7">
    <location>
        <begin position="404"/>
        <end position="422"/>
    </location>
</feature>
<name>A0A1I6G3T8_9EURY</name>
<feature type="transmembrane region" description="Helical" evidence="7">
    <location>
        <begin position="111"/>
        <end position="129"/>
    </location>
</feature>
<evidence type="ECO:0000256" key="2">
    <source>
        <dbReference type="ARBA" id="ARBA00007430"/>
    </source>
</evidence>
<feature type="transmembrane region" description="Helical" evidence="7">
    <location>
        <begin position="340"/>
        <end position="360"/>
    </location>
</feature>
<feature type="transmembrane region" description="Helical" evidence="7">
    <location>
        <begin position="192"/>
        <end position="212"/>
    </location>
</feature>
<keyword evidence="3" id="KW-1003">Cell membrane</keyword>
<keyword evidence="5 7" id="KW-1133">Transmembrane helix</keyword>
<reference evidence="9" key="1">
    <citation type="submission" date="2016-10" db="EMBL/GenBank/DDBJ databases">
        <authorList>
            <person name="Varghese N."/>
            <person name="Submissions S."/>
        </authorList>
    </citation>
    <scope>NUCLEOTIDE SEQUENCE [LARGE SCALE GENOMIC DNA]</scope>
    <source>
        <strain evidence="9">CGMCC 1.8711</strain>
    </source>
</reference>
<dbReference type="STRING" id="555875.SAMN04488124_0826"/>
<feature type="transmembrane region" description="Helical" evidence="7">
    <location>
        <begin position="167"/>
        <end position="186"/>
    </location>
</feature>
<organism evidence="8 9">
    <name type="scientific">Halogeometricum limi</name>
    <dbReference type="NCBI Taxonomy" id="555875"/>
    <lineage>
        <taxon>Archaea</taxon>
        <taxon>Methanobacteriati</taxon>
        <taxon>Methanobacteriota</taxon>
        <taxon>Stenosarchaea group</taxon>
        <taxon>Halobacteria</taxon>
        <taxon>Halobacteriales</taxon>
        <taxon>Haloferacaceae</taxon>
        <taxon>Halogeometricum</taxon>
    </lineage>
</organism>
<protein>
    <submittedName>
        <fullName evidence="8">Polysaccharide transporter, PST family</fullName>
    </submittedName>
</protein>
<dbReference type="PANTHER" id="PTHR30250:SF10">
    <property type="entry name" value="LIPOPOLYSACCHARIDE BIOSYNTHESIS PROTEIN WZXC"/>
    <property type="match status" value="1"/>
</dbReference>
<dbReference type="CDD" id="cd13127">
    <property type="entry name" value="MATE_tuaB_like"/>
    <property type="match status" value="1"/>
</dbReference>
<evidence type="ECO:0000313" key="8">
    <source>
        <dbReference type="EMBL" id="SFR36865.1"/>
    </source>
</evidence>
<dbReference type="InterPro" id="IPR050833">
    <property type="entry name" value="Poly_Biosynth_Transport"/>
</dbReference>
<proteinExistence type="inferred from homology"/>
<evidence type="ECO:0000313" key="9">
    <source>
        <dbReference type="Proteomes" id="UP000243250"/>
    </source>
</evidence>
<evidence type="ECO:0000256" key="3">
    <source>
        <dbReference type="ARBA" id="ARBA00022475"/>
    </source>
</evidence>
<evidence type="ECO:0000256" key="1">
    <source>
        <dbReference type="ARBA" id="ARBA00004651"/>
    </source>
</evidence>
<sequence length="507" mass="54354">MISLQSLRESLVALVRRLRPAGSVTQQAVKSGVWLGVTNGLTQFLNIGKLVVLAGLLSPRDFGLVGLAVLTMAALREVTQLGFSEALVQRAEARVDSYLDTAWTVQSLRGVVLGVVLVAAAPWVGAFFSEPRVVPILRVMSVVPLLAGLQNPALVYLQKDLQFHREFLYQSSLAVVSAGVSVGVALTTGSVWALVAGSVAGAAVQLVVSYLVHDYRPRPALEVTRLRELLSYGKWITSGSILVFLTNSGDDLFVGWFLGSTALGLYQYSYRLSNTPATMVSKLISTVAFPTYSKVQTDRDRLREGYFRALTLTAFLSIPMSVGIVVVAPTFVRGFLGDEWVPAVLTLQLLTVWGLVRALGSTSGPLFRAVGRPDYSTKIQLGKALIVAVLIYPATARFGIEGTALVVVLNALLFSEPIVYYLAMKTIDGSYARLAKVLGYPAAASAVMGAAVYATRESVSLGSDALEFCVLVAVGVVTYGLCVLLLERWFDYDIGTLGRTIVGALST</sequence>
<keyword evidence="9" id="KW-1185">Reference proteome</keyword>
<comment type="subcellular location">
    <subcellularLocation>
        <location evidence="1">Cell membrane</location>
        <topology evidence="1">Multi-pass membrane protein</topology>
    </subcellularLocation>
</comment>
<evidence type="ECO:0000256" key="7">
    <source>
        <dbReference type="SAM" id="Phobius"/>
    </source>
</evidence>
<dbReference type="Pfam" id="PF13440">
    <property type="entry name" value="Polysacc_synt_3"/>
    <property type="match status" value="1"/>
</dbReference>
<dbReference type="PANTHER" id="PTHR30250">
    <property type="entry name" value="PST FAMILY PREDICTED COLANIC ACID TRANSPORTER"/>
    <property type="match status" value="1"/>
</dbReference>
<dbReference type="AlphaFoldDB" id="A0A1I6G3T8"/>
<feature type="transmembrane region" description="Helical" evidence="7">
    <location>
        <begin position="434"/>
        <end position="453"/>
    </location>
</feature>
<comment type="similarity">
    <text evidence="2">Belongs to the polysaccharide synthase family.</text>
</comment>
<accession>A0A1I6G3T8</accession>
<gene>
    <name evidence="8" type="ORF">SAMN04488124_0826</name>
</gene>
<dbReference type="EMBL" id="FOYS01000001">
    <property type="protein sequence ID" value="SFR36865.1"/>
    <property type="molecule type" value="Genomic_DNA"/>
</dbReference>
<evidence type="ECO:0000256" key="6">
    <source>
        <dbReference type="ARBA" id="ARBA00023136"/>
    </source>
</evidence>
<evidence type="ECO:0000256" key="4">
    <source>
        <dbReference type="ARBA" id="ARBA00022692"/>
    </source>
</evidence>
<evidence type="ECO:0000256" key="5">
    <source>
        <dbReference type="ARBA" id="ARBA00022989"/>
    </source>
</evidence>
<dbReference type="RefSeq" id="WP_089877381.1">
    <property type="nucleotide sequence ID" value="NZ_FOYS01000001.1"/>
</dbReference>
<feature type="transmembrane region" description="Helical" evidence="7">
    <location>
        <begin position="309"/>
        <end position="328"/>
    </location>
</feature>
<dbReference type="Proteomes" id="UP000243250">
    <property type="component" value="Unassembled WGS sequence"/>
</dbReference>